<organism evidence="1 2">
    <name type="scientific">Cryptolaemus montrouzieri</name>
    <dbReference type="NCBI Taxonomy" id="559131"/>
    <lineage>
        <taxon>Eukaryota</taxon>
        <taxon>Metazoa</taxon>
        <taxon>Ecdysozoa</taxon>
        <taxon>Arthropoda</taxon>
        <taxon>Hexapoda</taxon>
        <taxon>Insecta</taxon>
        <taxon>Pterygota</taxon>
        <taxon>Neoptera</taxon>
        <taxon>Endopterygota</taxon>
        <taxon>Coleoptera</taxon>
        <taxon>Polyphaga</taxon>
        <taxon>Cucujiformia</taxon>
        <taxon>Coccinelloidea</taxon>
        <taxon>Coccinellidae</taxon>
        <taxon>Scymninae</taxon>
        <taxon>Scymnini</taxon>
        <taxon>Cryptolaemus</taxon>
    </lineage>
</organism>
<keyword evidence="2" id="KW-1185">Reference proteome</keyword>
<name>A0ABD2MNM2_9CUCU</name>
<sequence length="136" mass="15650">MKFMNDLELVSEQNLPPPNITTNDVNYRHQLHFISFNPGSSSIFYTYDERIARKGSVAPILTLQAIRWWFCVILLTLTQLQRKRNKHSTLDHSYHGLIPITKAKFDDLLNLKQVLANPAAQGFYDGLADEFQIEGD</sequence>
<evidence type="ECO:0000313" key="2">
    <source>
        <dbReference type="Proteomes" id="UP001516400"/>
    </source>
</evidence>
<proteinExistence type="predicted"/>
<gene>
    <name evidence="1" type="ORF">HHI36_007141</name>
</gene>
<dbReference type="EMBL" id="JABFTP020000021">
    <property type="protein sequence ID" value="KAL3268008.1"/>
    <property type="molecule type" value="Genomic_DNA"/>
</dbReference>
<reference evidence="1 2" key="1">
    <citation type="journal article" date="2021" name="BMC Biol.">
        <title>Horizontally acquired antibacterial genes associated with adaptive radiation of ladybird beetles.</title>
        <authorList>
            <person name="Li H.S."/>
            <person name="Tang X.F."/>
            <person name="Huang Y.H."/>
            <person name="Xu Z.Y."/>
            <person name="Chen M.L."/>
            <person name="Du X.Y."/>
            <person name="Qiu B.Y."/>
            <person name="Chen P.T."/>
            <person name="Zhang W."/>
            <person name="Slipinski A."/>
            <person name="Escalona H.E."/>
            <person name="Waterhouse R.M."/>
            <person name="Zwick A."/>
            <person name="Pang H."/>
        </authorList>
    </citation>
    <scope>NUCLEOTIDE SEQUENCE [LARGE SCALE GENOMIC DNA]</scope>
    <source>
        <strain evidence="1">SYSU2018</strain>
    </source>
</reference>
<evidence type="ECO:0000313" key="1">
    <source>
        <dbReference type="EMBL" id="KAL3268008.1"/>
    </source>
</evidence>
<dbReference type="Proteomes" id="UP001516400">
    <property type="component" value="Unassembled WGS sequence"/>
</dbReference>
<accession>A0ABD2MNM2</accession>
<protein>
    <submittedName>
        <fullName evidence="1">Uncharacterized protein</fullName>
    </submittedName>
</protein>
<dbReference type="AlphaFoldDB" id="A0ABD2MNM2"/>
<comment type="caution">
    <text evidence="1">The sequence shown here is derived from an EMBL/GenBank/DDBJ whole genome shotgun (WGS) entry which is preliminary data.</text>
</comment>